<accession>A0A7G9QUM6</accession>
<evidence type="ECO:0008006" key="4">
    <source>
        <dbReference type="Google" id="ProtNLM"/>
    </source>
</evidence>
<name>A0A7G9QUM6_9GAMM</name>
<dbReference type="Proteomes" id="UP000515977">
    <property type="component" value="Chromosome"/>
</dbReference>
<dbReference type="SUPFAM" id="SSF52540">
    <property type="entry name" value="P-loop containing nucleoside triphosphate hydrolases"/>
    <property type="match status" value="1"/>
</dbReference>
<reference evidence="2 3" key="1">
    <citation type="submission" date="2020-08" db="EMBL/GenBank/DDBJ databases">
        <title>Genome sequence of Thermomonas brevis KACC 16975T.</title>
        <authorList>
            <person name="Hyun D.-W."/>
            <person name="Bae J.-W."/>
        </authorList>
    </citation>
    <scope>NUCLEOTIDE SEQUENCE [LARGE SCALE GENOMIC DNA]</scope>
    <source>
        <strain evidence="2 3">KACC 16975</strain>
    </source>
</reference>
<feature type="region of interest" description="Disordered" evidence="1">
    <location>
        <begin position="1"/>
        <end position="47"/>
    </location>
</feature>
<sequence length="518" mass="56743">MTPADTPGKESARKRAAKRSITVIHGSPRASGRGEDRAPGSVSLYDADGRKRPQADVLLEIGRRHRLFRDPGGDAYAQVLRDGHLEVHAVESKGYREHLAAEYYAAANKGCSRSAMTDAIDTLAAQARFAGDARTVWLRTAREDGALVIDRGDPGWSEIHLDFAGWEVTTGGGVMFRRAHRMLPLPLPDEAEHSATAFARLWKYANVAPADRVLVAAFILGAFKPEGPYPLLMVSGEQGTGKSTFSRLLKRLIDPSAAPLRQPPKEPRDVLVAAINTWLLCLDNLSWLPPELSDTLCRISTGGAISERTLFSNLDETLVEVQRPVVMNGIEELATRPDLAQRGIHIELEPVKRVMPEAQLFREFDTDAPGIFGAILNALALSLSTHERVALDPMPRMADFARWAAAGMDALGYSTGEFLDAYQANQNAGLRLGLDSSPVGRALLQFMQGRNEWRGTATDLLHEIGALPGVDQRSKQWPRTARALSAALTRLGPAMRTAGIEREHERSSAERTIHLFHL</sequence>
<organism evidence="2 3">
    <name type="scientific">Thermomonas brevis</name>
    <dbReference type="NCBI Taxonomy" id="215691"/>
    <lineage>
        <taxon>Bacteria</taxon>
        <taxon>Pseudomonadati</taxon>
        <taxon>Pseudomonadota</taxon>
        <taxon>Gammaproteobacteria</taxon>
        <taxon>Lysobacterales</taxon>
        <taxon>Lysobacteraceae</taxon>
        <taxon>Thermomonas</taxon>
    </lineage>
</organism>
<protein>
    <recommendedName>
        <fullName evidence="4">ATP-binding protein</fullName>
    </recommendedName>
</protein>
<gene>
    <name evidence="2" type="ORF">H9L17_02470</name>
</gene>
<evidence type="ECO:0000313" key="3">
    <source>
        <dbReference type="Proteomes" id="UP000515977"/>
    </source>
</evidence>
<dbReference type="RefSeq" id="WP_187570799.1">
    <property type="nucleotide sequence ID" value="NZ_CP060711.1"/>
</dbReference>
<evidence type="ECO:0000313" key="2">
    <source>
        <dbReference type="EMBL" id="QNN47051.1"/>
    </source>
</evidence>
<evidence type="ECO:0000256" key="1">
    <source>
        <dbReference type="SAM" id="MobiDB-lite"/>
    </source>
</evidence>
<keyword evidence="3" id="KW-1185">Reference proteome</keyword>
<dbReference type="InterPro" id="IPR027417">
    <property type="entry name" value="P-loop_NTPase"/>
</dbReference>
<proteinExistence type="predicted"/>
<dbReference type="EMBL" id="CP060711">
    <property type="protein sequence ID" value="QNN47051.1"/>
    <property type="molecule type" value="Genomic_DNA"/>
</dbReference>
<dbReference type="AlphaFoldDB" id="A0A7G9QUM6"/>
<dbReference type="KEGG" id="tbv:H9L17_02470"/>